<gene>
    <name evidence="7" type="ORF">GCM10007877_17620</name>
</gene>
<keyword evidence="1" id="KW-1134">Transmembrane beta strand</keyword>
<dbReference type="InterPro" id="IPR005565">
    <property type="entry name" value="Hemolysn_activator_HlyB_C"/>
</dbReference>
<dbReference type="Pfam" id="PF08479">
    <property type="entry name" value="POTRA_2"/>
    <property type="match status" value="1"/>
</dbReference>
<evidence type="ECO:0000256" key="2">
    <source>
        <dbReference type="ARBA" id="ARBA00022692"/>
    </source>
</evidence>
<keyword evidence="3" id="KW-0998">Cell outer membrane</keyword>
<dbReference type="Gene3D" id="2.40.160.50">
    <property type="entry name" value="membrane protein fhac: a member of the omp85/tpsb transporter family"/>
    <property type="match status" value="1"/>
</dbReference>
<feature type="signal peptide" evidence="4">
    <location>
        <begin position="1"/>
        <end position="27"/>
    </location>
</feature>
<evidence type="ECO:0000256" key="3">
    <source>
        <dbReference type="ARBA" id="ARBA00023237"/>
    </source>
</evidence>
<dbReference type="GO" id="GO:0098046">
    <property type="term" value="C:type V protein secretion system complex"/>
    <property type="evidence" value="ECO:0007669"/>
    <property type="project" value="TreeGrafter"/>
</dbReference>
<dbReference type="InterPro" id="IPR013686">
    <property type="entry name" value="Polypept-transport_assoc_ShlB"/>
</dbReference>
<evidence type="ECO:0008006" key="9">
    <source>
        <dbReference type="Google" id="ProtNLM"/>
    </source>
</evidence>
<evidence type="ECO:0000256" key="4">
    <source>
        <dbReference type="SAM" id="SignalP"/>
    </source>
</evidence>
<accession>A0AA37WPH9</accession>
<dbReference type="InterPro" id="IPR051544">
    <property type="entry name" value="TPS_OM_transporter"/>
</dbReference>
<dbReference type="RefSeq" id="WP_232592947.1">
    <property type="nucleotide sequence ID" value="NZ_BSPD01000039.1"/>
</dbReference>
<dbReference type="EMBL" id="BSPD01000039">
    <property type="protein sequence ID" value="GLS26047.1"/>
    <property type="molecule type" value="Genomic_DNA"/>
</dbReference>
<dbReference type="Gene3D" id="3.10.20.310">
    <property type="entry name" value="membrane protein fhac"/>
    <property type="match status" value="1"/>
</dbReference>
<name>A0AA37WPH9_9GAMM</name>
<keyword evidence="2" id="KW-0812">Transmembrane</keyword>
<reference evidence="7 8" key="1">
    <citation type="journal article" date="2014" name="Int. J. Syst. Evol. Microbiol.">
        <title>Complete genome sequence of Corynebacterium casei LMG S-19264T (=DSM 44701T), isolated from a smear-ripened cheese.</title>
        <authorList>
            <consortium name="US DOE Joint Genome Institute (JGI-PGF)"/>
            <person name="Walter F."/>
            <person name="Albersmeier A."/>
            <person name="Kalinowski J."/>
            <person name="Ruckert C."/>
        </authorList>
    </citation>
    <scope>NUCLEOTIDE SEQUENCE [LARGE SCALE GENOMIC DNA]</scope>
    <source>
        <strain evidence="7 8">NBRC 110095</strain>
    </source>
</reference>
<evidence type="ECO:0000259" key="6">
    <source>
        <dbReference type="Pfam" id="PF08479"/>
    </source>
</evidence>
<dbReference type="PANTHER" id="PTHR34597">
    <property type="entry name" value="SLR1661 PROTEIN"/>
    <property type="match status" value="1"/>
</dbReference>
<dbReference type="Proteomes" id="UP001156870">
    <property type="component" value="Unassembled WGS sequence"/>
</dbReference>
<keyword evidence="1" id="KW-0472">Membrane</keyword>
<evidence type="ECO:0000313" key="7">
    <source>
        <dbReference type="EMBL" id="GLS26047.1"/>
    </source>
</evidence>
<dbReference type="GO" id="GO:0046819">
    <property type="term" value="P:protein secretion by the type V secretion system"/>
    <property type="evidence" value="ECO:0007669"/>
    <property type="project" value="TreeGrafter"/>
</dbReference>
<organism evidence="7 8">
    <name type="scientific">Marinibactrum halimedae</name>
    <dbReference type="NCBI Taxonomy" id="1444977"/>
    <lineage>
        <taxon>Bacteria</taxon>
        <taxon>Pseudomonadati</taxon>
        <taxon>Pseudomonadota</taxon>
        <taxon>Gammaproteobacteria</taxon>
        <taxon>Cellvibrionales</taxon>
        <taxon>Cellvibrionaceae</taxon>
        <taxon>Marinibactrum</taxon>
    </lineage>
</organism>
<evidence type="ECO:0000259" key="5">
    <source>
        <dbReference type="Pfam" id="PF03865"/>
    </source>
</evidence>
<keyword evidence="4" id="KW-0732">Signal</keyword>
<protein>
    <recommendedName>
        <fullName evidence="9">ShlB/FhaC/HecB family hemolysin secretion/activation protein</fullName>
    </recommendedName>
</protein>
<sequence length="648" mass="71952">MPRISKLASFSVAVALVKLGVYAPAFAQVGDEQFVPTFGTSRDGSLHIIDERDFEAEYRDRAAEEFAPKQNIEVKGVSRRDDETRIIVKQIVFDRIPEFPDLGVHADEVAELVENARVELMQEDNMVVSGFTHQELEQIGEYLASVGTLSRPGNLRGSNTEGLIELLQEQRSQRGISIRGLNEIANRVQSYYRERGLFLAQAYIPAQQVQNAVVKLAILEGIQGGVKVANAQRYRVETLAAPFEQNNGNLVNQKAVEEGIYLLNDYPGLNVYGSFSAGDNVGETLLNIDVNREQPYRFSLRSDNHGSEFTGEHRLYGLAEWNNPFGYGDEINVGYMKSFSPDESDLYQLSYSFPVRGPRTRVKVSVDQTDFAVVGEAISRLGITGLNETYTVGLEHKFRRSRTTNFSSGVSLLDRGTDLEAAAASSVVDDERILGANFYLRGDKLSTASRMLNAYEVNLLYGDFQTDVDELQDPEFYKLSASTTTLAFWDIPFIKIPTQFLLKSRWQYTEQGLPGFEQIVLSGANGVRAYQPGDFSADVGTYLGVEWYWNLPSVLDFGVGGGRTIGDFLQFALVWDGAYGEAYATDGRDDDQFGHIQGAGGLIKVNYGNAFTSSFSFTKSIGSGFSDEGSEIESEGLNIFADFTYFFE</sequence>
<keyword evidence="8" id="KW-1185">Reference proteome</keyword>
<feature type="domain" description="Polypeptide-transport-associated ShlB-type" evidence="6">
    <location>
        <begin position="172"/>
        <end position="221"/>
    </location>
</feature>
<feature type="domain" description="Haemolysin activator HlyB C-terminal" evidence="5">
    <location>
        <begin position="282"/>
        <end position="544"/>
    </location>
</feature>
<proteinExistence type="predicted"/>
<evidence type="ECO:0000313" key="8">
    <source>
        <dbReference type="Proteomes" id="UP001156870"/>
    </source>
</evidence>
<dbReference type="GO" id="GO:0008320">
    <property type="term" value="F:protein transmembrane transporter activity"/>
    <property type="evidence" value="ECO:0007669"/>
    <property type="project" value="TreeGrafter"/>
</dbReference>
<dbReference type="AlphaFoldDB" id="A0AA37WPH9"/>
<feature type="chain" id="PRO_5041292403" description="ShlB/FhaC/HecB family hemolysin secretion/activation protein" evidence="4">
    <location>
        <begin position="28"/>
        <end position="648"/>
    </location>
</feature>
<dbReference type="PANTHER" id="PTHR34597:SF1">
    <property type="entry name" value="HEME_HEMOPEXIN TRANSPORTER PROTEIN HUXB"/>
    <property type="match status" value="1"/>
</dbReference>
<dbReference type="Pfam" id="PF03865">
    <property type="entry name" value="ShlB"/>
    <property type="match status" value="1"/>
</dbReference>
<evidence type="ECO:0000256" key="1">
    <source>
        <dbReference type="ARBA" id="ARBA00022452"/>
    </source>
</evidence>
<comment type="caution">
    <text evidence="7">The sequence shown here is derived from an EMBL/GenBank/DDBJ whole genome shotgun (WGS) entry which is preliminary data.</text>
</comment>